<proteinExistence type="inferred from homology"/>
<dbReference type="InterPro" id="IPR020565">
    <property type="entry name" value="ImidazoleglycerP_deHydtase_CS"/>
</dbReference>
<evidence type="ECO:0000256" key="1">
    <source>
        <dbReference type="ARBA" id="ARBA00005047"/>
    </source>
</evidence>
<keyword evidence="6" id="KW-0963">Cytoplasm</keyword>
<dbReference type="GO" id="GO:0005737">
    <property type="term" value="C:cytoplasm"/>
    <property type="evidence" value="ECO:0007669"/>
    <property type="project" value="UniProtKB-SubCell"/>
</dbReference>
<dbReference type="FunFam" id="3.30.230.40:FF:000001">
    <property type="entry name" value="Imidazoleglycerol-phosphate dehydratase HisB"/>
    <property type="match status" value="1"/>
</dbReference>
<dbReference type="PROSITE" id="PS00954">
    <property type="entry name" value="IGP_DEHYDRATASE_1"/>
    <property type="match status" value="1"/>
</dbReference>
<dbReference type="PANTHER" id="PTHR23133:SF2">
    <property type="entry name" value="IMIDAZOLEGLYCEROL-PHOSPHATE DEHYDRATASE"/>
    <property type="match status" value="1"/>
</dbReference>
<dbReference type="PANTHER" id="PTHR23133">
    <property type="entry name" value="IMIDAZOLEGLYCEROL-PHOSPHATE DEHYDRATASE HIS7"/>
    <property type="match status" value="1"/>
</dbReference>
<dbReference type="Gene3D" id="3.30.230.40">
    <property type="entry name" value="Imidazole glycerol phosphate dehydratase, domain 1"/>
    <property type="match status" value="2"/>
</dbReference>
<dbReference type="GO" id="GO:0000105">
    <property type="term" value="P:L-histidine biosynthetic process"/>
    <property type="evidence" value="ECO:0007669"/>
    <property type="project" value="UniProtKB-UniRule"/>
</dbReference>
<comment type="similarity">
    <text evidence="6 7">Belongs to the imidazoleglycerol-phosphate dehydratase family.</text>
</comment>
<reference evidence="8" key="1">
    <citation type="submission" date="2021-03" db="EMBL/GenBank/DDBJ databases">
        <title>Acanthopleuribacteraceae sp. M133.</title>
        <authorList>
            <person name="Wang G."/>
        </authorList>
    </citation>
    <scope>NUCLEOTIDE SEQUENCE</scope>
    <source>
        <strain evidence="8">M133</strain>
    </source>
</reference>
<organism evidence="8 9">
    <name type="scientific">Sulfidibacter corallicola</name>
    <dbReference type="NCBI Taxonomy" id="2818388"/>
    <lineage>
        <taxon>Bacteria</taxon>
        <taxon>Pseudomonadati</taxon>
        <taxon>Acidobacteriota</taxon>
        <taxon>Holophagae</taxon>
        <taxon>Acanthopleuribacterales</taxon>
        <taxon>Acanthopleuribacteraceae</taxon>
        <taxon>Sulfidibacter</taxon>
    </lineage>
</organism>
<comment type="subcellular location">
    <subcellularLocation>
        <location evidence="6 7">Cytoplasm</location>
    </subcellularLocation>
</comment>
<evidence type="ECO:0000256" key="7">
    <source>
        <dbReference type="RuleBase" id="RU000599"/>
    </source>
</evidence>
<dbReference type="RefSeq" id="WP_237380777.1">
    <property type="nucleotide sequence ID" value="NZ_CP071793.1"/>
</dbReference>
<comment type="catalytic activity">
    <reaction evidence="6 7">
        <text>D-erythro-1-(imidazol-4-yl)glycerol 3-phosphate = 3-(imidazol-4-yl)-2-oxopropyl phosphate + H2O</text>
        <dbReference type="Rhea" id="RHEA:11040"/>
        <dbReference type="ChEBI" id="CHEBI:15377"/>
        <dbReference type="ChEBI" id="CHEBI:57766"/>
        <dbReference type="ChEBI" id="CHEBI:58278"/>
        <dbReference type="EC" id="4.2.1.19"/>
    </reaction>
</comment>
<dbReference type="InterPro" id="IPR020568">
    <property type="entry name" value="Ribosomal_Su5_D2-typ_SF"/>
</dbReference>
<gene>
    <name evidence="6 8" type="primary">hisB</name>
    <name evidence="8" type="ORF">J3U87_34775</name>
</gene>
<dbReference type="PROSITE" id="PS00955">
    <property type="entry name" value="IGP_DEHYDRATASE_2"/>
    <property type="match status" value="1"/>
</dbReference>
<evidence type="ECO:0000313" key="9">
    <source>
        <dbReference type="Proteomes" id="UP000663929"/>
    </source>
</evidence>
<dbReference type="FunFam" id="3.30.230.40:FF:000003">
    <property type="entry name" value="Imidazoleglycerol-phosphate dehydratase HisB"/>
    <property type="match status" value="1"/>
</dbReference>
<evidence type="ECO:0000256" key="4">
    <source>
        <dbReference type="ARBA" id="ARBA00023102"/>
    </source>
</evidence>
<dbReference type="CDD" id="cd07914">
    <property type="entry name" value="IGPD"/>
    <property type="match status" value="1"/>
</dbReference>
<dbReference type="Proteomes" id="UP000663929">
    <property type="component" value="Chromosome"/>
</dbReference>
<protein>
    <recommendedName>
        <fullName evidence="2 6">Imidazoleglycerol-phosphate dehydratase</fullName>
        <shortName evidence="6">IGPD</shortName>
        <ecNumber evidence="6 7">4.2.1.19</ecNumber>
    </recommendedName>
</protein>
<keyword evidence="9" id="KW-1185">Reference proteome</keyword>
<dbReference type="Pfam" id="PF00475">
    <property type="entry name" value="IGPD"/>
    <property type="match status" value="1"/>
</dbReference>
<dbReference type="GO" id="GO:0004424">
    <property type="term" value="F:imidazoleglycerol-phosphate dehydratase activity"/>
    <property type="evidence" value="ECO:0007669"/>
    <property type="project" value="UniProtKB-UniRule"/>
</dbReference>
<name>A0A8A4TP85_SULCO</name>
<dbReference type="AlphaFoldDB" id="A0A8A4TP85"/>
<dbReference type="InterPro" id="IPR000807">
    <property type="entry name" value="ImidazoleglycerolP_deHydtase"/>
</dbReference>
<sequence>MTDPSTPAPAVPFAVEKHRRTKETDIRLKLNVDGTQRVRVATGHGFFDHMLHQLAYHAGWNMELTAEGDLHIDDHHLVEDTALVLGAALQETWRARGDMHRYGQRLLPMDETLVMCALDLCGRPYCRTELGLTRESVGKLSTEMVPHFYHSLAMSGALTLHLRRVCGENHHHIIEASFKALAYAFREALSPSGRPGASTKGVL</sequence>
<keyword evidence="4 6" id="KW-0368">Histidine biosynthesis</keyword>
<dbReference type="NCBIfam" id="NF002114">
    <property type="entry name" value="PRK00951.2-4"/>
    <property type="match status" value="1"/>
</dbReference>
<keyword evidence="5 6" id="KW-0456">Lyase</keyword>
<comment type="pathway">
    <text evidence="1 6 7">Amino-acid biosynthesis; L-histidine biosynthesis; L-histidine from 5-phospho-alpha-D-ribose 1-diphosphate: step 6/9.</text>
</comment>
<dbReference type="HAMAP" id="MF_00076">
    <property type="entry name" value="HisB"/>
    <property type="match status" value="1"/>
</dbReference>
<dbReference type="UniPathway" id="UPA00031">
    <property type="reaction ID" value="UER00011"/>
</dbReference>
<dbReference type="EMBL" id="CP071793">
    <property type="protein sequence ID" value="QTD50778.1"/>
    <property type="molecule type" value="Genomic_DNA"/>
</dbReference>
<keyword evidence="3 6" id="KW-0028">Amino-acid biosynthesis</keyword>
<dbReference type="InterPro" id="IPR038494">
    <property type="entry name" value="IGPD_sf"/>
</dbReference>
<dbReference type="EC" id="4.2.1.19" evidence="6 7"/>
<evidence type="ECO:0000256" key="5">
    <source>
        <dbReference type="ARBA" id="ARBA00023239"/>
    </source>
</evidence>
<evidence type="ECO:0000313" key="8">
    <source>
        <dbReference type="EMBL" id="QTD50778.1"/>
    </source>
</evidence>
<evidence type="ECO:0000256" key="6">
    <source>
        <dbReference type="HAMAP-Rule" id="MF_00076"/>
    </source>
</evidence>
<accession>A0A8A4TP85</accession>
<evidence type="ECO:0000256" key="3">
    <source>
        <dbReference type="ARBA" id="ARBA00022605"/>
    </source>
</evidence>
<dbReference type="KEGG" id="scor:J3U87_34775"/>
<evidence type="ECO:0000256" key="2">
    <source>
        <dbReference type="ARBA" id="ARBA00016664"/>
    </source>
</evidence>
<dbReference type="SUPFAM" id="SSF54211">
    <property type="entry name" value="Ribosomal protein S5 domain 2-like"/>
    <property type="match status" value="2"/>
</dbReference>